<reference evidence="1" key="1">
    <citation type="submission" date="2016-01" db="EMBL/GenBank/DDBJ databases">
        <authorList>
            <person name="Peeters C."/>
        </authorList>
    </citation>
    <scope>NUCLEOTIDE SEQUENCE</scope>
    <source>
        <strain evidence="1">LMG 29320</strain>
    </source>
</reference>
<organism evidence="1 2">
    <name type="scientific">Caballeronia fortuita</name>
    <dbReference type="NCBI Taxonomy" id="1777138"/>
    <lineage>
        <taxon>Bacteria</taxon>
        <taxon>Pseudomonadati</taxon>
        <taxon>Pseudomonadota</taxon>
        <taxon>Betaproteobacteria</taxon>
        <taxon>Burkholderiales</taxon>
        <taxon>Burkholderiaceae</taxon>
        <taxon>Caballeronia</taxon>
    </lineage>
</organism>
<keyword evidence="2" id="KW-1185">Reference proteome</keyword>
<gene>
    <name evidence="1" type="ORF">AWB77_04420</name>
</gene>
<dbReference type="OrthoDB" id="9132682at2"/>
<name>A0A158CQX8_9BURK</name>
<dbReference type="Proteomes" id="UP000054903">
    <property type="component" value="Unassembled WGS sequence"/>
</dbReference>
<accession>A0A158CQX8</accession>
<dbReference type="AlphaFoldDB" id="A0A158CQX8"/>
<dbReference type="EMBL" id="FCNX02000011">
    <property type="protein sequence ID" value="SAK84611.1"/>
    <property type="molecule type" value="Genomic_DNA"/>
</dbReference>
<proteinExistence type="predicted"/>
<protein>
    <submittedName>
        <fullName evidence="1">Uncharacterized protein</fullName>
    </submittedName>
</protein>
<sequence>MKEVDDVWFINERTAGDWILFGFRFNNHVGIGTLTDAALSELFLKAGDGACEKVIKELLLRALRNYMRRHGNTAAPALGSPLDFS</sequence>
<dbReference type="RefSeq" id="WP_061136520.1">
    <property type="nucleotide sequence ID" value="NZ_FCNX02000011.1"/>
</dbReference>
<evidence type="ECO:0000313" key="2">
    <source>
        <dbReference type="Proteomes" id="UP000054903"/>
    </source>
</evidence>
<evidence type="ECO:0000313" key="1">
    <source>
        <dbReference type="EMBL" id="SAK84611.1"/>
    </source>
</evidence>
<comment type="caution">
    <text evidence="1">The sequence shown here is derived from an EMBL/GenBank/DDBJ whole genome shotgun (WGS) entry which is preliminary data.</text>
</comment>